<dbReference type="Pfam" id="PF18426">
    <property type="entry name" value="Tli4_C"/>
    <property type="match status" value="1"/>
</dbReference>
<feature type="chain" id="PRO_5012511951" description="Tle cognate immunity protein 4 C-terminal domain-containing protein" evidence="1">
    <location>
        <begin position="22"/>
        <end position="375"/>
    </location>
</feature>
<accession>A0A239FPP5</accession>
<proteinExistence type="predicted"/>
<dbReference type="InterPro" id="IPR041290">
    <property type="entry name" value="Tli4_C"/>
</dbReference>
<keyword evidence="1" id="KW-0732">Signal</keyword>
<sequence>MNKLLLSLGLCWLLPIHLAQADTVRKECIGRLTFDVPEDMQWATYMSRDAFKITSTGGAHAFSDHVFTGGNKSGYDYDGLVIMVSDIVERSEFDGAARYAKGTRSLYQKSLIKELARKKDLLKELKTQEGTENTVKILRENIAKTEHDIPLAHAYEHDLGIPDAYFLGSEDTVYDVLLWRKNRVYYFSLKGNDKNKSQRIKDLIARFQPRDLYEVPKGPGFCFPYGFIHDDGKTKYDIKNSLRFTREPNVIFTILNASAGDPYMKATSGTYNTDYNPGYDRENWEKTSFIESLYFDRRLVGMDGWRLDPKPGSAEKERAWFGLAHIGGMTKPLIAIQAKTFKQGTDDLTGLTPPPEVLMPSLKALTKSMKLTLGE</sequence>
<protein>
    <recommendedName>
        <fullName evidence="2">Tle cognate immunity protein 4 C-terminal domain-containing protein</fullName>
    </recommendedName>
</protein>
<name>A0A239FPP5_9PSED</name>
<dbReference type="RefSeq" id="WP_245851463.1">
    <property type="nucleotide sequence ID" value="NZ_FZOG01000003.1"/>
</dbReference>
<feature type="domain" description="Tle cognate immunity protein 4 C-terminal" evidence="2">
    <location>
        <begin position="214"/>
        <end position="255"/>
    </location>
</feature>
<evidence type="ECO:0000313" key="4">
    <source>
        <dbReference type="Proteomes" id="UP000242915"/>
    </source>
</evidence>
<evidence type="ECO:0000256" key="1">
    <source>
        <dbReference type="SAM" id="SignalP"/>
    </source>
</evidence>
<reference evidence="4" key="1">
    <citation type="submission" date="2017-06" db="EMBL/GenBank/DDBJ databases">
        <authorList>
            <person name="Varghese N."/>
            <person name="Submissions S."/>
        </authorList>
    </citation>
    <scope>NUCLEOTIDE SEQUENCE [LARGE SCALE GENOMIC DNA]</scope>
    <source>
        <strain evidence="4">CIP 108523</strain>
    </source>
</reference>
<dbReference type="EMBL" id="FZOG01000003">
    <property type="protein sequence ID" value="SNS58897.1"/>
    <property type="molecule type" value="Genomic_DNA"/>
</dbReference>
<dbReference type="Proteomes" id="UP000242915">
    <property type="component" value="Unassembled WGS sequence"/>
</dbReference>
<feature type="signal peptide" evidence="1">
    <location>
        <begin position="1"/>
        <end position="21"/>
    </location>
</feature>
<dbReference type="AlphaFoldDB" id="A0A239FPP5"/>
<evidence type="ECO:0000313" key="3">
    <source>
        <dbReference type="EMBL" id="SNS58897.1"/>
    </source>
</evidence>
<gene>
    <name evidence="3" type="ORF">SAMN05216255_2722</name>
</gene>
<organism evidence="3 4">
    <name type="scientific">Pseudomonas segetis</name>
    <dbReference type="NCBI Taxonomy" id="298908"/>
    <lineage>
        <taxon>Bacteria</taxon>
        <taxon>Pseudomonadati</taxon>
        <taxon>Pseudomonadota</taxon>
        <taxon>Gammaproteobacteria</taxon>
        <taxon>Pseudomonadales</taxon>
        <taxon>Pseudomonadaceae</taxon>
        <taxon>Pseudomonas</taxon>
    </lineage>
</organism>
<evidence type="ECO:0000259" key="2">
    <source>
        <dbReference type="Pfam" id="PF18426"/>
    </source>
</evidence>
<keyword evidence="4" id="KW-1185">Reference proteome</keyword>